<dbReference type="InterPro" id="IPR026350">
    <property type="entry name" value="GxxExxY"/>
</dbReference>
<dbReference type="NCBIfam" id="TIGR04256">
    <property type="entry name" value="GxxExxY"/>
    <property type="match status" value="1"/>
</dbReference>
<dbReference type="EMBL" id="MEZV01000058">
    <property type="protein sequence ID" value="OGD65431.1"/>
    <property type="molecule type" value="Genomic_DNA"/>
</dbReference>
<gene>
    <name evidence="1" type="ORF">A3F08_00150</name>
</gene>
<accession>A0A1F5EDJ7</accession>
<sequence>MTEIIYKELSYQINGCAYEMYNKVGFGYREKHYQSILAEIFRSKNIKFKKELLGKLTFNGKIIARYFLDFLVEGKIVVELKIANDFYTKHINQVISYLNVII</sequence>
<dbReference type="STRING" id="1797469.A3F08_00150"/>
<proteinExistence type="predicted"/>
<dbReference type="Pfam" id="PF13366">
    <property type="entry name" value="PDDEXK_3"/>
    <property type="match status" value="1"/>
</dbReference>
<dbReference type="Proteomes" id="UP000176451">
    <property type="component" value="Unassembled WGS sequence"/>
</dbReference>
<dbReference type="AlphaFoldDB" id="A0A1F5EDJ7"/>
<protein>
    <recommendedName>
        <fullName evidence="3">GxxExxY protein</fullName>
    </recommendedName>
</protein>
<comment type="caution">
    <text evidence="1">The sequence shown here is derived from an EMBL/GenBank/DDBJ whole genome shotgun (WGS) entry which is preliminary data.</text>
</comment>
<evidence type="ECO:0000313" key="1">
    <source>
        <dbReference type="EMBL" id="OGD65431.1"/>
    </source>
</evidence>
<evidence type="ECO:0008006" key="3">
    <source>
        <dbReference type="Google" id="ProtNLM"/>
    </source>
</evidence>
<evidence type="ECO:0000313" key="2">
    <source>
        <dbReference type="Proteomes" id="UP000176451"/>
    </source>
</evidence>
<name>A0A1F5EDJ7_9BACT</name>
<reference evidence="1 2" key="1">
    <citation type="journal article" date="2016" name="Nat. Commun.">
        <title>Thousands of microbial genomes shed light on interconnected biogeochemical processes in an aquifer system.</title>
        <authorList>
            <person name="Anantharaman K."/>
            <person name="Brown C.T."/>
            <person name="Hug L.A."/>
            <person name="Sharon I."/>
            <person name="Castelle C.J."/>
            <person name="Probst A.J."/>
            <person name="Thomas B.C."/>
            <person name="Singh A."/>
            <person name="Wilkins M.J."/>
            <person name="Karaoz U."/>
            <person name="Brodie E.L."/>
            <person name="Williams K.H."/>
            <person name="Hubbard S.S."/>
            <person name="Banfield J.F."/>
        </authorList>
    </citation>
    <scope>NUCLEOTIDE SEQUENCE [LARGE SCALE GENOMIC DNA]</scope>
</reference>
<organism evidence="1 2">
    <name type="scientific">Candidatus Berkelbacteria bacterium RIFCSPHIGHO2_12_FULL_36_9</name>
    <dbReference type="NCBI Taxonomy" id="1797469"/>
    <lineage>
        <taxon>Bacteria</taxon>
        <taxon>Candidatus Berkelbacteria</taxon>
    </lineage>
</organism>